<sequence length="41" mass="4474">MLFGKNAKIGNRLADKESFLSFCLLTNGPFSASPLVTITDR</sequence>
<dbReference type="EMBL" id="MZ503509">
    <property type="protein sequence ID" value="QYL33247.1"/>
    <property type="molecule type" value="Genomic_DNA"/>
</dbReference>
<evidence type="ECO:0000313" key="2">
    <source>
        <dbReference type="EMBL" id="QYX29014.1"/>
    </source>
</evidence>
<accession>A0A8F9WUC6</accession>
<protein>
    <submittedName>
        <fullName evidence="1">Uncharacterized protein</fullName>
    </submittedName>
</protein>
<reference evidence="1" key="1">
    <citation type="submission" date="2021-07" db="EMBL/GenBank/DDBJ databases">
        <authorList>
            <person name="Qin Y."/>
        </authorList>
    </citation>
    <scope>NUCLEOTIDE SEQUENCE</scope>
    <source>
        <strain evidence="2">Sg53</strain>
        <plasmid evidence="1">p5303</plasmid>
    </source>
</reference>
<dbReference type="AlphaFoldDB" id="A0A8F9WUC6"/>
<evidence type="ECO:0000313" key="1">
    <source>
        <dbReference type="EMBL" id="QYL33247.1"/>
    </source>
</evidence>
<name>A0A8F9WUC6_9STRE</name>
<organism evidence="1">
    <name type="scientific">Streptococcus gallolyticus</name>
    <dbReference type="NCBI Taxonomy" id="315405"/>
    <lineage>
        <taxon>Bacteria</taxon>
        <taxon>Bacillati</taxon>
        <taxon>Bacillota</taxon>
        <taxon>Bacilli</taxon>
        <taxon>Lactobacillales</taxon>
        <taxon>Streptococcaceae</taxon>
        <taxon>Streptococcus</taxon>
    </lineage>
</organism>
<dbReference type="EMBL" id="MZ503511">
    <property type="protein sequence ID" value="QYX29014.1"/>
    <property type="molecule type" value="Genomic_DNA"/>
</dbReference>
<geneLocation type="plasmid" evidence="1">
    <name>p5303</name>
</geneLocation>
<keyword evidence="1" id="KW-0614">Plasmid</keyword>
<proteinExistence type="predicted"/>